<protein>
    <recommendedName>
        <fullName evidence="3">Lipoyl-binding domain-containing protein</fullName>
    </recommendedName>
</protein>
<feature type="domain" description="Lipoyl-binding" evidence="3">
    <location>
        <begin position="22"/>
        <end position="104"/>
    </location>
</feature>
<dbReference type="PROSITE" id="PS00189">
    <property type="entry name" value="LIPOYL"/>
    <property type="match status" value="1"/>
</dbReference>
<dbReference type="InterPro" id="IPR017453">
    <property type="entry name" value="GCV_H_sub"/>
</dbReference>
<comment type="similarity">
    <text evidence="1">Belongs to the GcvH family.</text>
</comment>
<dbReference type="InterPro" id="IPR002930">
    <property type="entry name" value="GCV_H"/>
</dbReference>
<evidence type="ECO:0000313" key="4">
    <source>
        <dbReference type="EMBL" id="SVC48203.1"/>
    </source>
</evidence>
<dbReference type="EMBL" id="UINC01093628">
    <property type="protein sequence ID" value="SVC48203.1"/>
    <property type="molecule type" value="Genomic_DNA"/>
</dbReference>
<dbReference type="CDD" id="cd06848">
    <property type="entry name" value="GCS_H"/>
    <property type="match status" value="1"/>
</dbReference>
<dbReference type="PANTHER" id="PTHR11715">
    <property type="entry name" value="GLYCINE CLEAVAGE SYSTEM H PROTEIN"/>
    <property type="match status" value="1"/>
</dbReference>
<dbReference type="GO" id="GO:0005960">
    <property type="term" value="C:glycine cleavage complex"/>
    <property type="evidence" value="ECO:0007669"/>
    <property type="project" value="InterPro"/>
</dbReference>
<dbReference type="PROSITE" id="PS50968">
    <property type="entry name" value="BIOTINYL_LIPOYL"/>
    <property type="match status" value="1"/>
</dbReference>
<sequence length="128" mass="14371">MSPDDRKYSKEHEWIKMEDATQALAGITVYAQDQLGDIVYVDLPKLGATIKFMEKMGEVESVKAVSDLYSPITGEITEVNDRLLDHPELVNEDPLGEGWMVRVTISDATELDQLMTAEEYESFINGLS</sequence>
<dbReference type="GO" id="GO:0005829">
    <property type="term" value="C:cytosol"/>
    <property type="evidence" value="ECO:0007669"/>
    <property type="project" value="TreeGrafter"/>
</dbReference>
<dbReference type="NCBIfam" id="NF002270">
    <property type="entry name" value="PRK01202.1"/>
    <property type="match status" value="1"/>
</dbReference>
<dbReference type="InterPro" id="IPR000089">
    <property type="entry name" value="Biotin_lipoyl"/>
</dbReference>
<evidence type="ECO:0000256" key="2">
    <source>
        <dbReference type="ARBA" id="ARBA00022823"/>
    </source>
</evidence>
<keyword evidence="2" id="KW-0450">Lipoyl</keyword>
<dbReference type="NCBIfam" id="TIGR00527">
    <property type="entry name" value="gcvH"/>
    <property type="match status" value="1"/>
</dbReference>
<dbReference type="InterPro" id="IPR011053">
    <property type="entry name" value="Single_hybrid_motif"/>
</dbReference>
<name>A0A382MGT1_9ZZZZ</name>
<organism evidence="4">
    <name type="scientific">marine metagenome</name>
    <dbReference type="NCBI Taxonomy" id="408172"/>
    <lineage>
        <taxon>unclassified sequences</taxon>
        <taxon>metagenomes</taxon>
        <taxon>ecological metagenomes</taxon>
    </lineage>
</organism>
<dbReference type="GO" id="GO:0019464">
    <property type="term" value="P:glycine decarboxylation via glycine cleavage system"/>
    <property type="evidence" value="ECO:0007669"/>
    <property type="project" value="InterPro"/>
</dbReference>
<dbReference type="AlphaFoldDB" id="A0A382MGT1"/>
<dbReference type="InterPro" id="IPR033753">
    <property type="entry name" value="GCV_H/Fam206"/>
</dbReference>
<gene>
    <name evidence="4" type="ORF">METZ01_LOCUS301057</name>
</gene>
<evidence type="ECO:0000259" key="3">
    <source>
        <dbReference type="PROSITE" id="PS50968"/>
    </source>
</evidence>
<proteinExistence type="inferred from homology"/>
<dbReference type="PANTHER" id="PTHR11715:SF3">
    <property type="entry name" value="GLYCINE CLEAVAGE SYSTEM H PROTEIN-RELATED"/>
    <property type="match status" value="1"/>
</dbReference>
<reference evidence="4" key="1">
    <citation type="submission" date="2018-05" db="EMBL/GenBank/DDBJ databases">
        <authorList>
            <person name="Lanie J.A."/>
            <person name="Ng W.-L."/>
            <person name="Kazmierczak K.M."/>
            <person name="Andrzejewski T.M."/>
            <person name="Davidsen T.M."/>
            <person name="Wayne K.J."/>
            <person name="Tettelin H."/>
            <person name="Glass J.I."/>
            <person name="Rusch D."/>
            <person name="Podicherti R."/>
            <person name="Tsui H.-C.T."/>
            <person name="Winkler M.E."/>
        </authorList>
    </citation>
    <scope>NUCLEOTIDE SEQUENCE</scope>
</reference>
<dbReference type="GO" id="GO:0009249">
    <property type="term" value="P:protein lipoylation"/>
    <property type="evidence" value="ECO:0007669"/>
    <property type="project" value="TreeGrafter"/>
</dbReference>
<dbReference type="SUPFAM" id="SSF51230">
    <property type="entry name" value="Single hybrid motif"/>
    <property type="match status" value="1"/>
</dbReference>
<dbReference type="Gene3D" id="2.40.50.100">
    <property type="match status" value="1"/>
</dbReference>
<dbReference type="Pfam" id="PF01597">
    <property type="entry name" value="GCV_H"/>
    <property type="match status" value="1"/>
</dbReference>
<dbReference type="HAMAP" id="MF_00272">
    <property type="entry name" value="GcvH"/>
    <property type="match status" value="1"/>
</dbReference>
<accession>A0A382MGT1</accession>
<evidence type="ECO:0000256" key="1">
    <source>
        <dbReference type="ARBA" id="ARBA00009249"/>
    </source>
</evidence>
<dbReference type="InterPro" id="IPR003016">
    <property type="entry name" value="2-oxoA_DH_lipoyl-BS"/>
</dbReference>